<evidence type="ECO:0000313" key="10">
    <source>
        <dbReference type="EMBL" id="GEC19220.1"/>
    </source>
</evidence>
<keyword evidence="2" id="KW-0902">Two-component regulatory system</keyword>
<keyword evidence="11" id="KW-1185">Reference proteome</keyword>
<evidence type="ECO:0000313" key="11">
    <source>
        <dbReference type="Proteomes" id="UP000320338"/>
    </source>
</evidence>
<evidence type="ECO:0000256" key="4">
    <source>
        <dbReference type="ARBA" id="ARBA00023125"/>
    </source>
</evidence>
<name>A0A4Y3WMC4_9PSEU</name>
<dbReference type="InterPro" id="IPR016032">
    <property type="entry name" value="Sig_transdc_resp-reg_C-effctor"/>
</dbReference>
<dbReference type="PROSITE" id="PS51755">
    <property type="entry name" value="OMPR_PHOB"/>
    <property type="match status" value="1"/>
</dbReference>
<feature type="domain" description="Response regulatory" evidence="8">
    <location>
        <begin position="18"/>
        <end position="131"/>
    </location>
</feature>
<dbReference type="InterPro" id="IPR011006">
    <property type="entry name" value="CheY-like_superfamily"/>
</dbReference>
<dbReference type="GO" id="GO:0032993">
    <property type="term" value="C:protein-DNA complex"/>
    <property type="evidence" value="ECO:0007669"/>
    <property type="project" value="TreeGrafter"/>
</dbReference>
<dbReference type="InterPro" id="IPR036388">
    <property type="entry name" value="WH-like_DNA-bd_sf"/>
</dbReference>
<keyword evidence="3" id="KW-0805">Transcription regulation</keyword>
<keyword evidence="4 7" id="KW-0238">DNA-binding</keyword>
<dbReference type="GO" id="GO:0000976">
    <property type="term" value="F:transcription cis-regulatory region binding"/>
    <property type="evidence" value="ECO:0007669"/>
    <property type="project" value="TreeGrafter"/>
</dbReference>
<gene>
    <name evidence="10" type="primary">regX_1</name>
    <name evidence="10" type="ORF">PHY01_15030</name>
</gene>
<evidence type="ECO:0000256" key="1">
    <source>
        <dbReference type="ARBA" id="ARBA00022553"/>
    </source>
</evidence>
<evidence type="ECO:0000256" key="6">
    <source>
        <dbReference type="PROSITE-ProRule" id="PRU00169"/>
    </source>
</evidence>
<evidence type="ECO:0000256" key="5">
    <source>
        <dbReference type="ARBA" id="ARBA00023163"/>
    </source>
</evidence>
<dbReference type="Pfam" id="PF00072">
    <property type="entry name" value="Response_reg"/>
    <property type="match status" value="1"/>
</dbReference>
<dbReference type="PANTHER" id="PTHR48111">
    <property type="entry name" value="REGULATOR OF RPOS"/>
    <property type="match status" value="1"/>
</dbReference>
<feature type="domain" description="OmpR/PhoB-type" evidence="9">
    <location>
        <begin position="142"/>
        <end position="241"/>
    </location>
</feature>
<keyword evidence="1 6" id="KW-0597">Phosphoprotein</keyword>
<evidence type="ECO:0000259" key="8">
    <source>
        <dbReference type="PROSITE" id="PS50110"/>
    </source>
</evidence>
<dbReference type="Gene3D" id="6.10.250.690">
    <property type="match status" value="1"/>
</dbReference>
<dbReference type="CDD" id="cd00383">
    <property type="entry name" value="trans_reg_C"/>
    <property type="match status" value="1"/>
</dbReference>
<evidence type="ECO:0000256" key="2">
    <source>
        <dbReference type="ARBA" id="ARBA00023012"/>
    </source>
</evidence>
<dbReference type="SMART" id="SM00862">
    <property type="entry name" value="Trans_reg_C"/>
    <property type="match status" value="1"/>
</dbReference>
<organism evidence="10 11">
    <name type="scientific">Pseudonocardia hydrocarbonoxydans</name>
    <dbReference type="NCBI Taxonomy" id="76726"/>
    <lineage>
        <taxon>Bacteria</taxon>
        <taxon>Bacillati</taxon>
        <taxon>Actinomycetota</taxon>
        <taxon>Actinomycetes</taxon>
        <taxon>Pseudonocardiales</taxon>
        <taxon>Pseudonocardiaceae</taxon>
        <taxon>Pseudonocardia</taxon>
    </lineage>
</organism>
<dbReference type="SUPFAM" id="SSF46894">
    <property type="entry name" value="C-terminal effector domain of the bipartite response regulators"/>
    <property type="match status" value="1"/>
</dbReference>
<dbReference type="SUPFAM" id="SSF52172">
    <property type="entry name" value="CheY-like"/>
    <property type="match status" value="1"/>
</dbReference>
<dbReference type="Pfam" id="PF00486">
    <property type="entry name" value="Trans_reg_C"/>
    <property type="match status" value="1"/>
</dbReference>
<evidence type="ECO:0000256" key="3">
    <source>
        <dbReference type="ARBA" id="ARBA00023015"/>
    </source>
</evidence>
<dbReference type="Gene3D" id="3.40.50.2300">
    <property type="match status" value="1"/>
</dbReference>
<dbReference type="InterPro" id="IPR001867">
    <property type="entry name" value="OmpR/PhoB-type_DNA-bd"/>
</dbReference>
<keyword evidence="5" id="KW-0804">Transcription</keyword>
<dbReference type="EMBL" id="BJNG01000014">
    <property type="protein sequence ID" value="GEC19220.1"/>
    <property type="molecule type" value="Genomic_DNA"/>
</dbReference>
<evidence type="ECO:0000256" key="7">
    <source>
        <dbReference type="PROSITE-ProRule" id="PRU01091"/>
    </source>
</evidence>
<proteinExistence type="predicted"/>
<reference evidence="10 11" key="1">
    <citation type="submission" date="2019-06" db="EMBL/GenBank/DDBJ databases">
        <title>Whole genome shotgun sequence of Pseudonocardia hydrocarbonoxydans NBRC 14498.</title>
        <authorList>
            <person name="Hosoyama A."/>
            <person name="Uohara A."/>
            <person name="Ohji S."/>
            <person name="Ichikawa N."/>
        </authorList>
    </citation>
    <scope>NUCLEOTIDE SEQUENCE [LARGE SCALE GENOMIC DNA]</scope>
    <source>
        <strain evidence="10 11">NBRC 14498</strain>
    </source>
</reference>
<dbReference type="GO" id="GO:0005829">
    <property type="term" value="C:cytosol"/>
    <property type="evidence" value="ECO:0007669"/>
    <property type="project" value="TreeGrafter"/>
</dbReference>
<dbReference type="GO" id="GO:0006355">
    <property type="term" value="P:regulation of DNA-templated transcription"/>
    <property type="evidence" value="ECO:0007669"/>
    <property type="project" value="InterPro"/>
</dbReference>
<dbReference type="FunFam" id="1.10.10.10:FF:000018">
    <property type="entry name" value="DNA-binding response regulator ResD"/>
    <property type="match status" value="1"/>
</dbReference>
<dbReference type="PROSITE" id="PS50110">
    <property type="entry name" value="RESPONSE_REGULATORY"/>
    <property type="match status" value="1"/>
</dbReference>
<comment type="caution">
    <text evidence="10">The sequence shown here is derived from an EMBL/GenBank/DDBJ whole genome shotgun (WGS) entry which is preliminary data.</text>
</comment>
<accession>A0A4Y3WMC4</accession>
<feature type="DNA-binding region" description="OmpR/PhoB-type" evidence="7">
    <location>
        <begin position="142"/>
        <end position="241"/>
    </location>
</feature>
<sequence>MGRGPALNTDRGAEAPTRLLLVEDDARIRQALRMALADEGCEVVEAPDGESALAALAGTPVDVVLLDLMLPGVGGLEVCRTLRARGNLPIIIVSARADHRDVIAGLEAGADDYVTKPLVAAVLAARIRALLRRRAPGTTGVATVVRAGDLEIRPDEQVVLRGGRPVHLTRTEFGVLLELASAGGRVVTREALLRRVWGYDYVADTRLLDVHVRRLRRKVEDDPDDPRCVLTVRGSGYKIGQTG</sequence>
<dbReference type="GO" id="GO:0000156">
    <property type="term" value="F:phosphorelay response regulator activity"/>
    <property type="evidence" value="ECO:0007669"/>
    <property type="project" value="TreeGrafter"/>
</dbReference>
<feature type="modified residue" description="4-aspartylphosphate" evidence="6">
    <location>
        <position position="67"/>
    </location>
</feature>
<dbReference type="Gene3D" id="1.10.10.10">
    <property type="entry name" value="Winged helix-like DNA-binding domain superfamily/Winged helix DNA-binding domain"/>
    <property type="match status" value="1"/>
</dbReference>
<dbReference type="PANTHER" id="PTHR48111:SF21">
    <property type="entry name" value="DNA-BINDING DUAL MASTER TRANSCRIPTIONAL REGULATOR RPAA"/>
    <property type="match status" value="1"/>
</dbReference>
<protein>
    <submittedName>
        <fullName evidence="10">DNA-binding response regulator</fullName>
    </submittedName>
</protein>
<dbReference type="CDD" id="cd17574">
    <property type="entry name" value="REC_OmpR"/>
    <property type="match status" value="1"/>
</dbReference>
<evidence type="ECO:0000259" key="9">
    <source>
        <dbReference type="PROSITE" id="PS51755"/>
    </source>
</evidence>
<dbReference type="SMART" id="SM00448">
    <property type="entry name" value="REC"/>
    <property type="match status" value="1"/>
</dbReference>
<dbReference type="RefSeq" id="WP_281283602.1">
    <property type="nucleotide sequence ID" value="NZ_BAAARZ010000080.1"/>
</dbReference>
<dbReference type="Proteomes" id="UP000320338">
    <property type="component" value="Unassembled WGS sequence"/>
</dbReference>
<dbReference type="InterPro" id="IPR001789">
    <property type="entry name" value="Sig_transdc_resp-reg_receiver"/>
</dbReference>
<dbReference type="AlphaFoldDB" id="A0A4Y3WMC4"/>
<dbReference type="InterPro" id="IPR039420">
    <property type="entry name" value="WalR-like"/>
</dbReference>